<dbReference type="RefSeq" id="WP_259079539.1">
    <property type="nucleotide sequence ID" value="NZ_JANUAU010000002.1"/>
</dbReference>
<dbReference type="Proteomes" id="UP001155027">
    <property type="component" value="Unassembled WGS sequence"/>
</dbReference>
<reference evidence="2" key="1">
    <citation type="submission" date="2022-08" db="EMBL/GenBank/DDBJ databases">
        <title>Genomic Encyclopedia of Type Strains, Phase V (KMG-V): Genome sequencing to study the core and pangenomes of soil and plant-associated prokaryotes.</title>
        <authorList>
            <person name="Whitman W."/>
        </authorList>
    </citation>
    <scope>NUCLEOTIDE SEQUENCE</scope>
    <source>
        <strain evidence="2">0</strain>
    </source>
</reference>
<sequence length="78" mass="8231">MSNPSTDPAPGDSPTSSGAPFEDPDPSSWDQADEMEMPGGLSSSLAMDMARSWVRQHQKATMIGAFGVGVFVGVMLRD</sequence>
<feature type="region of interest" description="Disordered" evidence="1">
    <location>
        <begin position="1"/>
        <end position="43"/>
    </location>
</feature>
<proteinExistence type="predicted"/>
<dbReference type="EMBL" id="JANUAU010000002">
    <property type="protein sequence ID" value="MCS3676890.1"/>
    <property type="molecule type" value="Genomic_DNA"/>
</dbReference>
<evidence type="ECO:0000313" key="2">
    <source>
        <dbReference type="EMBL" id="MCS3676890.1"/>
    </source>
</evidence>
<accession>A0A9X2TB33</accession>
<evidence type="ECO:0000313" key="3">
    <source>
        <dbReference type="Proteomes" id="UP001155027"/>
    </source>
</evidence>
<comment type="caution">
    <text evidence="2">The sequence shown here is derived from an EMBL/GenBank/DDBJ whole genome shotgun (WGS) entry which is preliminary data.</text>
</comment>
<name>A0A9X2TB33_9BACT</name>
<organism evidence="2 3">
    <name type="scientific">Salinibacter ruber</name>
    <dbReference type="NCBI Taxonomy" id="146919"/>
    <lineage>
        <taxon>Bacteria</taxon>
        <taxon>Pseudomonadati</taxon>
        <taxon>Rhodothermota</taxon>
        <taxon>Rhodothermia</taxon>
        <taxon>Rhodothermales</taxon>
        <taxon>Salinibacteraceae</taxon>
        <taxon>Salinibacter</taxon>
    </lineage>
</organism>
<dbReference type="AlphaFoldDB" id="A0A9X2TB33"/>
<gene>
    <name evidence="2" type="ORF">GGP71_000797</name>
</gene>
<evidence type="ECO:0000256" key="1">
    <source>
        <dbReference type="SAM" id="MobiDB-lite"/>
    </source>
</evidence>
<protein>
    <submittedName>
        <fullName evidence="2">Uncharacterized protein</fullName>
    </submittedName>
</protein>